<evidence type="ECO:0000313" key="3">
    <source>
        <dbReference type="Proteomes" id="UP000256310"/>
    </source>
</evidence>
<protein>
    <submittedName>
        <fullName evidence="2">Uncharacterized protein DUF4893</fullName>
    </submittedName>
</protein>
<gene>
    <name evidence="2" type="ORF">DFR46_1911</name>
</gene>
<evidence type="ECO:0000256" key="1">
    <source>
        <dbReference type="SAM" id="SignalP"/>
    </source>
</evidence>
<dbReference type="RefSeq" id="WP_245953788.1">
    <property type="nucleotide sequence ID" value="NZ_QRDP01000004.1"/>
</dbReference>
<proteinExistence type="predicted"/>
<feature type="signal peptide" evidence="1">
    <location>
        <begin position="1"/>
        <end position="25"/>
    </location>
</feature>
<dbReference type="InterPro" id="IPR032609">
    <property type="entry name" value="DUF4893"/>
</dbReference>
<dbReference type="Proteomes" id="UP000256310">
    <property type="component" value="Unassembled WGS sequence"/>
</dbReference>
<feature type="chain" id="PRO_5017607470" evidence="1">
    <location>
        <begin position="26"/>
        <end position="219"/>
    </location>
</feature>
<comment type="caution">
    <text evidence="2">The sequence shown here is derived from an EMBL/GenBank/DDBJ whole genome shotgun (WGS) entry which is preliminary data.</text>
</comment>
<sequence>MMTGRASAILTGIAAALLLSSCAYTDGVTGVPAGANPNQELPTYWQSIATRDDRARISNWRRSFREGVADAAAGGHANEVAAEGALLRPDAGLADPRPPAGDYRCRFVKLGSQGSVPLSFVAYPWFRCRIQDQGETLRFTKLTGSQRPSGTLYPENRLRMIFLGVLELGDETRAHVYGRDANRDMAGTLERIGDARWRIVLPYPRFESLVDIIELVPAE</sequence>
<keyword evidence="1" id="KW-0732">Signal</keyword>
<dbReference type="PROSITE" id="PS51257">
    <property type="entry name" value="PROKAR_LIPOPROTEIN"/>
    <property type="match status" value="1"/>
</dbReference>
<dbReference type="AlphaFoldDB" id="A0A3D9FGF7"/>
<keyword evidence="3" id="KW-1185">Reference proteome</keyword>
<dbReference type="EMBL" id="QRDP01000004">
    <property type="protein sequence ID" value="RED16879.1"/>
    <property type="molecule type" value="Genomic_DNA"/>
</dbReference>
<accession>A0A3D9FGF7</accession>
<name>A0A3D9FGF7_9SPHN</name>
<organism evidence="2 3">
    <name type="scientific">Parasphingopyxis lamellibrachiae</name>
    <dbReference type="NCBI Taxonomy" id="680125"/>
    <lineage>
        <taxon>Bacteria</taxon>
        <taxon>Pseudomonadati</taxon>
        <taxon>Pseudomonadota</taxon>
        <taxon>Alphaproteobacteria</taxon>
        <taxon>Sphingomonadales</taxon>
        <taxon>Sphingomonadaceae</taxon>
        <taxon>Parasphingopyxis</taxon>
    </lineage>
</organism>
<reference evidence="2 3" key="1">
    <citation type="submission" date="2018-07" db="EMBL/GenBank/DDBJ databases">
        <title>Genomic Encyclopedia of Type Strains, Phase IV (KMG-IV): sequencing the most valuable type-strain genomes for metagenomic binning, comparative biology and taxonomic classification.</title>
        <authorList>
            <person name="Goeker M."/>
        </authorList>
    </citation>
    <scope>NUCLEOTIDE SEQUENCE [LARGE SCALE GENOMIC DNA]</scope>
    <source>
        <strain evidence="2 3">DSM 26725</strain>
    </source>
</reference>
<dbReference type="Pfam" id="PF16233">
    <property type="entry name" value="DUF4893"/>
    <property type="match status" value="1"/>
</dbReference>
<evidence type="ECO:0000313" key="2">
    <source>
        <dbReference type="EMBL" id="RED16879.1"/>
    </source>
</evidence>